<dbReference type="OrthoDB" id="10256233at2759"/>
<keyword evidence="3" id="KW-0347">Helicase</keyword>
<sequence>MLRRNIKCYLTVSRRFSAISAAVNPEKAKRIPIVTCKRKEFDLFYGEELPDENAKFGAVPLASSGWHHYKSKGDFFHIHPFYFNDNWRLSPSNVSFGNLGIRGEVLKTAEELFSISRPSLIQEIAIPEILKGFHTTVAAETGCGKTMAYLLPIVEQLLRRSQNPPKARSFNTPLALIISPSRELASQIGEVAEKLCEPHDLKVKTLLGGNTKHKMMNPSFEDVDILVGTLGVINKLTANQIYRMGSVRQVVLDEADTLLDDSFSDRLSYFLQRFPFHKNQTSDSGAQLIMASATIPLNREDMLLKIIDVSAVKDIRTPNLHKLVPNVLQKFLRMSKINRPPNLLSIIKSGLKQDQSILVFGNKTSTADYISIFLKESGVECINLNADMPMPIRADQFGRFRRGEVKVLSTTDIGSRGLDTRHVSQVINFDFPLHMADYIHRCGRTGRLGGVDNCTVTNFVSSMRELRIVQEIEHAARTRTVLPNVDGNITNIIRKKIIRSLKKD</sequence>
<keyword evidence="4" id="KW-0067">ATP-binding</keyword>
<keyword evidence="2" id="KW-0378">Hydrolase</keyword>
<proteinExistence type="predicted"/>
<dbReference type="RefSeq" id="XP_055710451.1">
    <property type="nucleotide sequence ID" value="XM_055854476.1"/>
</dbReference>
<dbReference type="EMBL" id="AJVK01017752">
    <property type="status" value="NOT_ANNOTATED_CDS"/>
    <property type="molecule type" value="Genomic_DNA"/>
</dbReference>
<dbReference type="VEuPathDB" id="VectorBase:PPAPM1_012224"/>
<dbReference type="InterPro" id="IPR027417">
    <property type="entry name" value="P-loop_NTPase"/>
</dbReference>
<dbReference type="GO" id="GO:0016787">
    <property type="term" value="F:hydrolase activity"/>
    <property type="evidence" value="ECO:0007669"/>
    <property type="project" value="UniProtKB-KW"/>
</dbReference>
<dbReference type="InterPro" id="IPR011545">
    <property type="entry name" value="DEAD/DEAH_box_helicase_dom"/>
</dbReference>
<keyword evidence="1" id="KW-0547">Nucleotide-binding</keyword>
<dbReference type="GO" id="GO:0004386">
    <property type="term" value="F:helicase activity"/>
    <property type="evidence" value="ECO:0007669"/>
    <property type="project" value="UniProtKB-KW"/>
</dbReference>
<dbReference type="KEGG" id="ppap:129806117"/>
<dbReference type="PROSITE" id="PS51192">
    <property type="entry name" value="HELICASE_ATP_BIND_1"/>
    <property type="match status" value="1"/>
</dbReference>
<dbReference type="InterPro" id="IPR014001">
    <property type="entry name" value="Helicase_ATP-bd"/>
</dbReference>
<dbReference type="SMART" id="SM00490">
    <property type="entry name" value="HELICc"/>
    <property type="match status" value="1"/>
</dbReference>
<dbReference type="GO" id="GO:0003676">
    <property type="term" value="F:nucleic acid binding"/>
    <property type="evidence" value="ECO:0007669"/>
    <property type="project" value="InterPro"/>
</dbReference>
<reference evidence="5" key="1">
    <citation type="submission" date="2022-08" db="UniProtKB">
        <authorList>
            <consortium name="EnsemblMetazoa"/>
        </authorList>
    </citation>
    <scope>IDENTIFICATION</scope>
    <source>
        <strain evidence="5">Israel</strain>
    </source>
</reference>
<dbReference type="Pfam" id="PF00271">
    <property type="entry name" value="Helicase_C"/>
    <property type="match status" value="1"/>
</dbReference>
<dbReference type="EnsemblMetazoa" id="PPAI010114-RA">
    <property type="protein sequence ID" value="PPAI010114-PA"/>
    <property type="gene ID" value="PPAI010114"/>
</dbReference>
<keyword evidence="6" id="KW-1185">Reference proteome</keyword>
<protein>
    <submittedName>
        <fullName evidence="5">Uncharacterized protein</fullName>
    </submittedName>
</protein>
<dbReference type="CTD" id="33254"/>
<dbReference type="SMART" id="SM00487">
    <property type="entry name" value="DEXDc"/>
    <property type="match status" value="1"/>
</dbReference>
<dbReference type="EMBL" id="AJVK01017753">
    <property type="status" value="NOT_ANNOTATED_CDS"/>
    <property type="molecule type" value="Genomic_DNA"/>
</dbReference>
<dbReference type="PANTHER" id="PTHR47960">
    <property type="entry name" value="DEAD-BOX ATP-DEPENDENT RNA HELICASE 50"/>
    <property type="match status" value="1"/>
</dbReference>
<evidence type="ECO:0000313" key="6">
    <source>
        <dbReference type="Proteomes" id="UP000092462"/>
    </source>
</evidence>
<evidence type="ECO:0000256" key="3">
    <source>
        <dbReference type="ARBA" id="ARBA00022806"/>
    </source>
</evidence>
<dbReference type="PROSITE" id="PS51194">
    <property type="entry name" value="HELICASE_CTER"/>
    <property type="match status" value="1"/>
</dbReference>
<dbReference type="Pfam" id="PF00270">
    <property type="entry name" value="DEAD"/>
    <property type="match status" value="1"/>
</dbReference>
<dbReference type="Gene3D" id="3.40.50.300">
    <property type="entry name" value="P-loop containing nucleotide triphosphate hydrolases"/>
    <property type="match status" value="2"/>
</dbReference>
<dbReference type="InterPro" id="IPR001650">
    <property type="entry name" value="Helicase_C-like"/>
</dbReference>
<dbReference type="CDD" id="cd18787">
    <property type="entry name" value="SF2_C_DEAD"/>
    <property type="match status" value="1"/>
</dbReference>
<dbReference type="SUPFAM" id="SSF52540">
    <property type="entry name" value="P-loop containing nucleoside triphosphate hydrolases"/>
    <property type="match status" value="1"/>
</dbReference>
<dbReference type="GeneID" id="129806117"/>
<organism evidence="5 6">
    <name type="scientific">Phlebotomus papatasi</name>
    <name type="common">Sandfly</name>
    <dbReference type="NCBI Taxonomy" id="29031"/>
    <lineage>
        <taxon>Eukaryota</taxon>
        <taxon>Metazoa</taxon>
        <taxon>Ecdysozoa</taxon>
        <taxon>Arthropoda</taxon>
        <taxon>Hexapoda</taxon>
        <taxon>Insecta</taxon>
        <taxon>Pterygota</taxon>
        <taxon>Neoptera</taxon>
        <taxon>Endopterygota</taxon>
        <taxon>Diptera</taxon>
        <taxon>Nematocera</taxon>
        <taxon>Psychodoidea</taxon>
        <taxon>Psychodidae</taxon>
        <taxon>Phlebotomus</taxon>
        <taxon>Phlebotomus</taxon>
    </lineage>
</organism>
<evidence type="ECO:0000313" key="5">
    <source>
        <dbReference type="EnsemblMetazoa" id="PPAI010114-PA"/>
    </source>
</evidence>
<accession>A0A1B0GQP0</accession>
<dbReference type="VEuPathDB" id="VectorBase:PPAI010114"/>
<evidence type="ECO:0000256" key="1">
    <source>
        <dbReference type="ARBA" id="ARBA00022741"/>
    </source>
</evidence>
<dbReference type="GO" id="GO:0005524">
    <property type="term" value="F:ATP binding"/>
    <property type="evidence" value="ECO:0007669"/>
    <property type="project" value="UniProtKB-KW"/>
</dbReference>
<dbReference type="AlphaFoldDB" id="A0A1B0GQP0"/>
<name>A0A1B0GQP0_PHLPP</name>
<evidence type="ECO:0000256" key="2">
    <source>
        <dbReference type="ARBA" id="ARBA00022801"/>
    </source>
</evidence>
<dbReference type="Proteomes" id="UP000092462">
    <property type="component" value="Unassembled WGS sequence"/>
</dbReference>
<evidence type="ECO:0000256" key="4">
    <source>
        <dbReference type="ARBA" id="ARBA00022840"/>
    </source>
</evidence>